<dbReference type="EMBL" id="CP077683">
    <property type="protein sequence ID" value="QXE92052.1"/>
    <property type="molecule type" value="Genomic_DNA"/>
</dbReference>
<accession>A0ABX8LMA6</accession>
<proteinExistence type="predicted"/>
<evidence type="ECO:0000313" key="2">
    <source>
        <dbReference type="Proteomes" id="UP000683559"/>
    </source>
</evidence>
<dbReference type="PROSITE" id="PS51257">
    <property type="entry name" value="PROKAR_LIPOPROTEIN"/>
    <property type="match status" value="1"/>
</dbReference>
<evidence type="ECO:0008006" key="3">
    <source>
        <dbReference type="Google" id="ProtNLM"/>
    </source>
</evidence>
<dbReference type="RefSeq" id="WP_217288616.1">
    <property type="nucleotide sequence ID" value="NZ_CP077683.1"/>
</dbReference>
<reference evidence="1 2" key="1">
    <citation type="submission" date="2021-06" db="EMBL/GenBank/DDBJ databases">
        <title>Gemonas diversity in paddy soil.</title>
        <authorList>
            <person name="Liu G."/>
        </authorList>
    </citation>
    <scope>NUCLEOTIDE SEQUENCE [LARGE SCALE GENOMIC DNA]</scope>
    <source>
        <strain evidence="1 2">RG2</strain>
    </source>
</reference>
<organism evidence="1 2">
    <name type="scientific">Geomonas subterranea</name>
    <dbReference type="NCBI Taxonomy" id="2847989"/>
    <lineage>
        <taxon>Bacteria</taxon>
        <taxon>Pseudomonadati</taxon>
        <taxon>Thermodesulfobacteriota</taxon>
        <taxon>Desulfuromonadia</taxon>
        <taxon>Geobacterales</taxon>
        <taxon>Geobacteraceae</taxon>
        <taxon>Geomonas</taxon>
    </lineage>
</organism>
<protein>
    <recommendedName>
        <fullName evidence="3">Lipoprotein</fullName>
    </recommendedName>
</protein>
<sequence>MIEKFAKVITVVTVLVALAGCGGGGGDTSGYTGKTSASALTVSNATEMSIDVVDGYGSLSALGGIAKSVAGTPEGSLTIKELADIFDRSVSSVVQKPAVAKTVAETTSGSQPGYSGSFSYTGSFDPATGRLAATFTYNAYQASADSAYISGSVSVNGYVSQESGELERLTIVINSLQIGGIGVNHGADSGPVITVKGKMTLVNGVDQTITVSMIFTEGTSGRTYWYKDFTTVVSTGTTTMQGTFYHPDHGYVVLTTLTPLSNTTTAYGDPISGQLLFTGGSGSKVRLTYTGTGIGYLLELDAAGTGSYTAL</sequence>
<name>A0ABX8LMA6_9BACT</name>
<evidence type="ECO:0000313" key="1">
    <source>
        <dbReference type="EMBL" id="QXE92052.1"/>
    </source>
</evidence>
<gene>
    <name evidence="1" type="ORF">KP001_05830</name>
</gene>
<dbReference type="Proteomes" id="UP000683559">
    <property type="component" value="Chromosome"/>
</dbReference>
<keyword evidence="2" id="KW-1185">Reference proteome</keyword>